<gene>
    <name evidence="2" type="ORF">H5410_023319</name>
</gene>
<keyword evidence="3" id="KW-1185">Reference proteome</keyword>
<dbReference type="EMBL" id="JACXVP010000004">
    <property type="protein sequence ID" value="KAG5612038.1"/>
    <property type="molecule type" value="Genomic_DNA"/>
</dbReference>
<protein>
    <submittedName>
        <fullName evidence="2">Uncharacterized protein</fullName>
    </submittedName>
</protein>
<name>A0A9J5ZK07_SOLCO</name>
<keyword evidence="1" id="KW-0812">Transmembrane</keyword>
<proteinExistence type="predicted"/>
<evidence type="ECO:0000256" key="1">
    <source>
        <dbReference type="SAM" id="Phobius"/>
    </source>
</evidence>
<organism evidence="2 3">
    <name type="scientific">Solanum commersonii</name>
    <name type="common">Commerson's wild potato</name>
    <name type="synonym">Commerson's nightshade</name>
    <dbReference type="NCBI Taxonomy" id="4109"/>
    <lineage>
        <taxon>Eukaryota</taxon>
        <taxon>Viridiplantae</taxon>
        <taxon>Streptophyta</taxon>
        <taxon>Embryophyta</taxon>
        <taxon>Tracheophyta</taxon>
        <taxon>Spermatophyta</taxon>
        <taxon>Magnoliopsida</taxon>
        <taxon>eudicotyledons</taxon>
        <taxon>Gunneridae</taxon>
        <taxon>Pentapetalae</taxon>
        <taxon>asterids</taxon>
        <taxon>lamiids</taxon>
        <taxon>Solanales</taxon>
        <taxon>Solanaceae</taxon>
        <taxon>Solanoideae</taxon>
        <taxon>Solaneae</taxon>
        <taxon>Solanum</taxon>
    </lineage>
</organism>
<keyword evidence="1" id="KW-0472">Membrane</keyword>
<accession>A0A9J5ZK07</accession>
<evidence type="ECO:0000313" key="2">
    <source>
        <dbReference type="EMBL" id="KAG5612038.1"/>
    </source>
</evidence>
<feature type="transmembrane region" description="Helical" evidence="1">
    <location>
        <begin position="23"/>
        <end position="46"/>
    </location>
</feature>
<evidence type="ECO:0000313" key="3">
    <source>
        <dbReference type="Proteomes" id="UP000824120"/>
    </source>
</evidence>
<dbReference type="AlphaFoldDB" id="A0A9J5ZK07"/>
<keyword evidence="1" id="KW-1133">Transmembrane helix</keyword>
<reference evidence="2 3" key="1">
    <citation type="submission" date="2020-09" db="EMBL/GenBank/DDBJ databases">
        <title>De no assembly of potato wild relative species, Solanum commersonii.</title>
        <authorList>
            <person name="Cho K."/>
        </authorList>
    </citation>
    <scope>NUCLEOTIDE SEQUENCE [LARGE SCALE GENOMIC DNA]</scope>
    <source>
        <strain evidence="2">LZ3.2</strain>
        <tissue evidence="2">Leaf</tissue>
    </source>
</reference>
<dbReference type="Proteomes" id="UP000824120">
    <property type="component" value="Chromosome 4"/>
</dbReference>
<sequence>GFQIDLHPFHLHVTTRSSTELKFPILVVMGINTFILSINILLFLSLPRRIPVDAMASRRDFKEELSLEL</sequence>
<feature type="non-terminal residue" evidence="2">
    <location>
        <position position="1"/>
    </location>
</feature>
<comment type="caution">
    <text evidence="2">The sequence shown here is derived from an EMBL/GenBank/DDBJ whole genome shotgun (WGS) entry which is preliminary data.</text>
</comment>